<evidence type="ECO:0000256" key="4">
    <source>
        <dbReference type="ARBA" id="ARBA00022536"/>
    </source>
</evidence>
<feature type="domain" description="Protein kinase" evidence="23">
    <location>
        <begin position="630"/>
        <end position="920"/>
    </location>
</feature>
<dbReference type="FunFam" id="3.30.200.20:FF:000178">
    <property type="entry name" value="serine/threonine-protein kinase PBS1-like"/>
    <property type="match status" value="1"/>
</dbReference>
<sequence length="1009" mass="110168">MWGGTGDAPASVAPAYPAHEHRNAPACGCVDTYVLRMLAQEDADAWSPACLVRSTRALALIAAWPAPLAKRGRPSQPALTPNSEVNPSPVGSPVLPATLSAMPSVHSSCSLQRYLLLLLHLAILSILHAQYDYPSANLSTVWTNNRLLLPRTNFTVGIEVRVLLLRISPKLYGPTYACGFFCTAGCNAFLFAVFALYTNSGAIITNQDTAPPQVVWSANRDHPVRANATLHLTAGGDLILSDVDGTVVWSTGTSGRSVVGMNITESGNLVLFDQNGTLVWQSFDYPTDSLVLGQTLSEGQMLTTNVSMTNWTQSNIYYLTILSDGLYAFADSGPPKPYYRYTIFRDETTKRSTYMKYVNGSLDLFVISTNSTEPDGNIWLTPVTPESTIQFMRLEYDGHLRTYGYNQGWQVMDDVLALDVCDYPTVCGTYGLCSNGECSCPRGENESAIFLEAVDAKQASLGCSLVTPLSCQSMQEHHLLTAHNVSHFSYRDSTFQDIDVESCKQACLKNCSCKASLFLYGSDVSTGSCLLLTRVLSLQNNQPSISHYNSTAFIKVQLPASPTPNSPSRSKRKGIILGIVGGGIAALVIGGLAIVFVRRKKASRGEEDDLHKVYGMPMRFSYEELRSATKDFSKKLGRGGFAVVYEGKIDGESVAVKFLNDQNGQGKRPEKKVLSKKKEGREKKDFIAEVKTIGSVHHVNLVRLIGFCNEKSERLLVYEYMCNGSLDKWIYNNADQIGSLKWETRCKIITGIAKGLSYLHELCRQKIAHLDIKPQNILLDDKLRPKISDFGLAKLIDRDKDQVTMGSGGTIGYMAPERRSSPEITEKVDTYSFGVVVIEIVCGRKNLDHSQSEDSFHLLGLLQEMTRSDRLEDFMDSHGNDVQLHRQEAIEKIKLAVWCLQGDPDQRPSMSTVVNVLEGVAENPPSTVPRGSNLHPSSHPTAITSSSTNPSSTYTPRLALDFAAVTSSSSSSSREGGGDGDGDSDNDLLLENPPATTATAAKSRARGGV</sequence>
<dbReference type="InterPro" id="IPR000719">
    <property type="entry name" value="Prot_kinase_dom"/>
</dbReference>
<feature type="domain" description="Bulb-type lectin" evidence="24">
    <location>
        <begin position="156"/>
        <end position="284"/>
    </location>
</feature>
<keyword evidence="13 22" id="KW-1133">Transmembrane helix</keyword>
<dbReference type="PANTHER" id="PTHR47976">
    <property type="entry name" value="G-TYPE LECTIN S-RECEPTOR-LIKE SERINE/THREONINE-PROTEIN KINASE SD2-5"/>
    <property type="match status" value="1"/>
</dbReference>
<evidence type="ECO:0000313" key="27">
    <source>
        <dbReference type="Proteomes" id="UP001327560"/>
    </source>
</evidence>
<dbReference type="PANTHER" id="PTHR47976:SF30">
    <property type="entry name" value="RECEPTOR-LIKE SERINE_THREONINE-PROTEIN KINASE"/>
    <property type="match status" value="1"/>
</dbReference>
<dbReference type="PROSITE" id="PS00108">
    <property type="entry name" value="PROTEIN_KINASE_ST"/>
    <property type="match status" value="1"/>
</dbReference>
<evidence type="ECO:0000256" key="6">
    <source>
        <dbReference type="ARBA" id="ARBA00022679"/>
    </source>
</evidence>
<evidence type="ECO:0000256" key="22">
    <source>
        <dbReference type="SAM" id="Phobius"/>
    </source>
</evidence>
<evidence type="ECO:0000256" key="16">
    <source>
        <dbReference type="ARBA" id="ARBA00023170"/>
    </source>
</evidence>
<dbReference type="Gene3D" id="3.30.200.20">
    <property type="entry name" value="Phosphorylase Kinase, domain 1"/>
    <property type="match status" value="1"/>
</dbReference>
<reference evidence="26 27" key="1">
    <citation type="submission" date="2023-10" db="EMBL/GenBank/DDBJ databases">
        <title>Chromosome-scale genome assembly provides insights into flower coloration mechanisms of Canna indica.</title>
        <authorList>
            <person name="Li C."/>
        </authorList>
    </citation>
    <scope>NUCLEOTIDE SEQUENCE [LARGE SCALE GENOMIC DNA]</scope>
    <source>
        <tissue evidence="26">Flower</tissue>
    </source>
</reference>
<dbReference type="CDD" id="cd01098">
    <property type="entry name" value="PAN_AP_plant"/>
    <property type="match status" value="1"/>
</dbReference>
<keyword evidence="8" id="KW-0732">Signal</keyword>
<dbReference type="GO" id="GO:0030246">
    <property type="term" value="F:carbohydrate binding"/>
    <property type="evidence" value="ECO:0007669"/>
    <property type="project" value="UniProtKB-KW"/>
</dbReference>
<protein>
    <recommendedName>
        <fullName evidence="2">non-specific serine/threonine protein kinase</fullName>
        <ecNumber evidence="2">2.7.11.1</ecNumber>
    </recommendedName>
</protein>
<keyword evidence="3" id="KW-0723">Serine/threonine-protein kinase</keyword>
<comment type="subcellular location">
    <subcellularLocation>
        <location evidence="1">Membrane</location>
        <topology evidence="1">Single-pass type I membrane protein</topology>
    </subcellularLocation>
</comment>
<dbReference type="InterPro" id="IPR001480">
    <property type="entry name" value="Bulb-type_lectin_dom"/>
</dbReference>
<keyword evidence="15" id="KW-1015">Disulfide bond</keyword>
<evidence type="ECO:0000313" key="26">
    <source>
        <dbReference type="EMBL" id="WOL14151.1"/>
    </source>
</evidence>
<evidence type="ECO:0000256" key="17">
    <source>
        <dbReference type="ARBA" id="ARBA00023180"/>
    </source>
</evidence>
<dbReference type="EC" id="2.7.11.1" evidence="2"/>
<feature type="compositionally biased region" description="Acidic residues" evidence="21">
    <location>
        <begin position="978"/>
        <end position="988"/>
    </location>
</feature>
<dbReference type="PROSITE" id="PS50927">
    <property type="entry name" value="BULB_LECTIN"/>
    <property type="match status" value="1"/>
</dbReference>
<evidence type="ECO:0000259" key="25">
    <source>
        <dbReference type="PROSITE" id="PS50948"/>
    </source>
</evidence>
<evidence type="ECO:0000256" key="7">
    <source>
        <dbReference type="ARBA" id="ARBA00022692"/>
    </source>
</evidence>
<keyword evidence="27" id="KW-1185">Reference proteome</keyword>
<keyword evidence="4" id="KW-0245">EGF-like domain</keyword>
<dbReference type="GO" id="GO:0051707">
    <property type="term" value="P:response to other organism"/>
    <property type="evidence" value="ECO:0007669"/>
    <property type="project" value="UniProtKB-ARBA"/>
</dbReference>
<keyword evidence="12 20" id="KW-0067">ATP-binding</keyword>
<evidence type="ECO:0000256" key="8">
    <source>
        <dbReference type="ARBA" id="ARBA00022729"/>
    </source>
</evidence>
<keyword evidence="6" id="KW-0808">Transferase</keyword>
<dbReference type="AlphaFoldDB" id="A0AAQ3QIQ9"/>
<keyword evidence="10 20" id="KW-0547">Nucleotide-binding</keyword>
<evidence type="ECO:0000256" key="5">
    <source>
        <dbReference type="ARBA" id="ARBA00022553"/>
    </source>
</evidence>
<dbReference type="GO" id="GO:0005524">
    <property type="term" value="F:ATP binding"/>
    <property type="evidence" value="ECO:0007669"/>
    <property type="project" value="UniProtKB-UniRule"/>
</dbReference>
<proteinExistence type="predicted"/>
<dbReference type="CDD" id="cd00028">
    <property type="entry name" value="B_lectin"/>
    <property type="match status" value="1"/>
</dbReference>
<organism evidence="26 27">
    <name type="scientific">Canna indica</name>
    <name type="common">Indian-shot</name>
    <dbReference type="NCBI Taxonomy" id="4628"/>
    <lineage>
        <taxon>Eukaryota</taxon>
        <taxon>Viridiplantae</taxon>
        <taxon>Streptophyta</taxon>
        <taxon>Embryophyta</taxon>
        <taxon>Tracheophyta</taxon>
        <taxon>Spermatophyta</taxon>
        <taxon>Magnoliopsida</taxon>
        <taxon>Liliopsida</taxon>
        <taxon>Zingiberales</taxon>
        <taxon>Cannaceae</taxon>
        <taxon>Canna</taxon>
    </lineage>
</organism>
<evidence type="ECO:0000256" key="12">
    <source>
        <dbReference type="ARBA" id="ARBA00022840"/>
    </source>
</evidence>
<feature type="binding site" evidence="20">
    <location>
        <position position="657"/>
    </location>
    <ligand>
        <name>ATP</name>
        <dbReference type="ChEBI" id="CHEBI:30616"/>
    </ligand>
</feature>
<name>A0AAQ3QIQ9_9LILI</name>
<keyword evidence="5" id="KW-0597">Phosphoprotein</keyword>
<comment type="catalytic activity">
    <reaction evidence="19">
        <text>L-seryl-[protein] + ATP = O-phospho-L-seryl-[protein] + ADP + H(+)</text>
        <dbReference type="Rhea" id="RHEA:17989"/>
        <dbReference type="Rhea" id="RHEA-COMP:9863"/>
        <dbReference type="Rhea" id="RHEA-COMP:11604"/>
        <dbReference type="ChEBI" id="CHEBI:15378"/>
        <dbReference type="ChEBI" id="CHEBI:29999"/>
        <dbReference type="ChEBI" id="CHEBI:30616"/>
        <dbReference type="ChEBI" id="CHEBI:83421"/>
        <dbReference type="ChEBI" id="CHEBI:456216"/>
        <dbReference type="EC" id="2.7.11.1"/>
    </reaction>
</comment>
<feature type="region of interest" description="Disordered" evidence="21">
    <location>
        <begin position="69"/>
        <end position="89"/>
    </location>
</feature>
<dbReference type="InterPro" id="IPR011009">
    <property type="entry name" value="Kinase-like_dom_sf"/>
</dbReference>
<dbReference type="PROSITE" id="PS00107">
    <property type="entry name" value="PROTEIN_KINASE_ATP"/>
    <property type="match status" value="1"/>
</dbReference>
<dbReference type="Gene3D" id="1.10.510.10">
    <property type="entry name" value="Transferase(Phosphotransferase) domain 1"/>
    <property type="match status" value="1"/>
</dbReference>
<dbReference type="FunFam" id="1.10.510.10:FF:000248">
    <property type="entry name" value="S-receptor-like kinase 5"/>
    <property type="match status" value="1"/>
</dbReference>
<dbReference type="Pfam" id="PF08276">
    <property type="entry name" value="PAN_2"/>
    <property type="match status" value="1"/>
</dbReference>
<dbReference type="GO" id="GO:0016020">
    <property type="term" value="C:membrane"/>
    <property type="evidence" value="ECO:0007669"/>
    <property type="project" value="UniProtKB-SubCell"/>
</dbReference>
<dbReference type="EMBL" id="CP136896">
    <property type="protein sequence ID" value="WOL14151.1"/>
    <property type="molecule type" value="Genomic_DNA"/>
</dbReference>
<feature type="transmembrane region" description="Helical" evidence="22">
    <location>
        <begin position="176"/>
        <end position="197"/>
    </location>
</feature>
<evidence type="ECO:0000256" key="1">
    <source>
        <dbReference type="ARBA" id="ARBA00004479"/>
    </source>
</evidence>
<evidence type="ECO:0000256" key="10">
    <source>
        <dbReference type="ARBA" id="ARBA00022741"/>
    </source>
</evidence>
<evidence type="ECO:0000259" key="23">
    <source>
        <dbReference type="PROSITE" id="PS50011"/>
    </source>
</evidence>
<dbReference type="InterPro" id="IPR017441">
    <property type="entry name" value="Protein_kinase_ATP_BS"/>
</dbReference>
<evidence type="ECO:0000256" key="20">
    <source>
        <dbReference type="PROSITE-ProRule" id="PRU10141"/>
    </source>
</evidence>
<dbReference type="InterPro" id="IPR051343">
    <property type="entry name" value="G-type_lectin_kinases/EP1-like"/>
</dbReference>
<dbReference type="FunFam" id="2.90.10.10:FF:000039">
    <property type="entry name" value="G-type lectin S-receptor-like serine/threonine-protein kinase SD2-5"/>
    <property type="match status" value="1"/>
</dbReference>
<dbReference type="Proteomes" id="UP001327560">
    <property type="component" value="Chromosome 7"/>
</dbReference>
<feature type="compositionally biased region" description="Polar residues" evidence="21">
    <location>
        <begin position="77"/>
        <end position="86"/>
    </location>
</feature>
<evidence type="ECO:0000256" key="11">
    <source>
        <dbReference type="ARBA" id="ARBA00022777"/>
    </source>
</evidence>
<gene>
    <name evidence="26" type="ORF">Cni_G22931</name>
</gene>
<dbReference type="InterPro" id="IPR003609">
    <property type="entry name" value="Pan_app"/>
</dbReference>
<keyword evidence="7 22" id="KW-0812">Transmembrane</keyword>
<dbReference type="SUPFAM" id="SSF56112">
    <property type="entry name" value="Protein kinase-like (PK-like)"/>
    <property type="match status" value="1"/>
</dbReference>
<keyword evidence="11 26" id="KW-0418">Kinase</keyword>
<evidence type="ECO:0000256" key="21">
    <source>
        <dbReference type="SAM" id="MobiDB-lite"/>
    </source>
</evidence>
<evidence type="ECO:0000256" key="3">
    <source>
        <dbReference type="ARBA" id="ARBA00022527"/>
    </source>
</evidence>
<dbReference type="SUPFAM" id="SSF51110">
    <property type="entry name" value="alpha-D-mannose-specific plant lectins"/>
    <property type="match status" value="1"/>
</dbReference>
<keyword evidence="14 22" id="KW-0472">Membrane</keyword>
<evidence type="ECO:0000256" key="13">
    <source>
        <dbReference type="ARBA" id="ARBA00022989"/>
    </source>
</evidence>
<dbReference type="InterPro" id="IPR036426">
    <property type="entry name" value="Bulb-type_lectin_dom_sf"/>
</dbReference>
<dbReference type="PROSITE" id="PS50011">
    <property type="entry name" value="PROTEIN_KINASE_DOM"/>
    <property type="match status" value="1"/>
</dbReference>
<feature type="domain" description="Apple" evidence="25">
    <location>
        <begin position="471"/>
        <end position="552"/>
    </location>
</feature>
<feature type="compositionally biased region" description="Low complexity" evidence="21">
    <location>
        <begin position="940"/>
        <end position="956"/>
    </location>
</feature>
<keyword evidence="9" id="KW-0430">Lectin</keyword>
<evidence type="ECO:0000256" key="19">
    <source>
        <dbReference type="ARBA" id="ARBA00048679"/>
    </source>
</evidence>
<feature type="transmembrane region" description="Helical" evidence="22">
    <location>
        <begin position="575"/>
        <end position="597"/>
    </location>
</feature>
<dbReference type="SMART" id="SM00108">
    <property type="entry name" value="B_lectin"/>
    <property type="match status" value="1"/>
</dbReference>
<evidence type="ECO:0000256" key="2">
    <source>
        <dbReference type="ARBA" id="ARBA00012513"/>
    </source>
</evidence>
<dbReference type="GO" id="GO:0004674">
    <property type="term" value="F:protein serine/threonine kinase activity"/>
    <property type="evidence" value="ECO:0007669"/>
    <property type="project" value="UniProtKB-KW"/>
</dbReference>
<evidence type="ECO:0000256" key="14">
    <source>
        <dbReference type="ARBA" id="ARBA00023136"/>
    </source>
</evidence>
<accession>A0AAQ3QIQ9</accession>
<comment type="catalytic activity">
    <reaction evidence="18">
        <text>L-threonyl-[protein] + ATP = O-phospho-L-threonyl-[protein] + ADP + H(+)</text>
        <dbReference type="Rhea" id="RHEA:46608"/>
        <dbReference type="Rhea" id="RHEA-COMP:11060"/>
        <dbReference type="Rhea" id="RHEA-COMP:11605"/>
        <dbReference type="ChEBI" id="CHEBI:15378"/>
        <dbReference type="ChEBI" id="CHEBI:30013"/>
        <dbReference type="ChEBI" id="CHEBI:30616"/>
        <dbReference type="ChEBI" id="CHEBI:61977"/>
        <dbReference type="ChEBI" id="CHEBI:456216"/>
        <dbReference type="EC" id="2.7.11.1"/>
    </reaction>
</comment>
<dbReference type="Gene3D" id="2.90.10.10">
    <property type="entry name" value="Bulb-type lectin domain"/>
    <property type="match status" value="1"/>
</dbReference>
<evidence type="ECO:0000256" key="9">
    <source>
        <dbReference type="ARBA" id="ARBA00022734"/>
    </source>
</evidence>
<dbReference type="Pfam" id="PF01453">
    <property type="entry name" value="B_lectin"/>
    <property type="match status" value="1"/>
</dbReference>
<evidence type="ECO:0000256" key="18">
    <source>
        <dbReference type="ARBA" id="ARBA00047899"/>
    </source>
</evidence>
<keyword evidence="16" id="KW-0675">Receptor</keyword>
<keyword evidence="17" id="KW-0325">Glycoprotein</keyword>
<dbReference type="SMART" id="SM00220">
    <property type="entry name" value="S_TKc"/>
    <property type="match status" value="1"/>
</dbReference>
<dbReference type="InterPro" id="IPR008271">
    <property type="entry name" value="Ser/Thr_kinase_AS"/>
</dbReference>
<dbReference type="PROSITE" id="PS50948">
    <property type="entry name" value="PAN"/>
    <property type="match status" value="1"/>
</dbReference>
<feature type="region of interest" description="Disordered" evidence="21">
    <location>
        <begin position="921"/>
        <end position="1009"/>
    </location>
</feature>
<dbReference type="Pfam" id="PF00069">
    <property type="entry name" value="Pkinase"/>
    <property type="match status" value="1"/>
</dbReference>
<evidence type="ECO:0000256" key="15">
    <source>
        <dbReference type="ARBA" id="ARBA00023157"/>
    </source>
</evidence>
<evidence type="ECO:0000259" key="24">
    <source>
        <dbReference type="PROSITE" id="PS50927"/>
    </source>
</evidence>